<dbReference type="CDD" id="cd00037">
    <property type="entry name" value="CLECT"/>
    <property type="match status" value="1"/>
</dbReference>
<dbReference type="SUPFAM" id="SSF56436">
    <property type="entry name" value="C-type lectin-like"/>
    <property type="match status" value="2"/>
</dbReference>
<dbReference type="InterPro" id="IPR016186">
    <property type="entry name" value="C-type_lectin-like/link_sf"/>
</dbReference>
<protein>
    <recommendedName>
        <fullName evidence="1">C-type lectin domain-containing protein</fullName>
    </recommendedName>
</protein>
<evidence type="ECO:0000259" key="1">
    <source>
        <dbReference type="PROSITE" id="PS50041"/>
    </source>
</evidence>
<dbReference type="AlphaFoldDB" id="A0A7R8XCI3"/>
<dbReference type="PROSITE" id="PS50041">
    <property type="entry name" value="C_TYPE_LECTIN_2"/>
    <property type="match status" value="2"/>
</dbReference>
<sequence length="281" mass="32279">MAHAEDQEPRCEPDWIRFQDSCYYFADAKMTQIEARSFCLDHDGDLVSIHSPEEQIFVEDNVVFLNTWIGAYLTGSLKDDPWNFEFYDGSSKDYHQIPIDHDWPFRPGTAGEGLVLRPFLLKNVDCSLKKRNFYCDGAFVPPNCYCQSGFDHPADRCFREGAEAMTLDDANEHCHSFVEPCEYHAAILHHEQYNLKVFSGVYLRDREDDGDPPGRFWVNLIRNPETGDWETMGGSHPNVTHWHWDGYPTEDGGDCVTTFVSSWFPEPAAMLYGLICKKPLA</sequence>
<dbReference type="Gene3D" id="3.10.100.10">
    <property type="entry name" value="Mannose-Binding Protein A, subunit A"/>
    <property type="match status" value="2"/>
</dbReference>
<dbReference type="InterPro" id="IPR016187">
    <property type="entry name" value="CTDL_fold"/>
</dbReference>
<dbReference type="SMART" id="SM00034">
    <property type="entry name" value="CLECT"/>
    <property type="match status" value="2"/>
</dbReference>
<feature type="domain" description="C-type lectin" evidence="1">
    <location>
        <begin position="18"/>
        <end position="136"/>
    </location>
</feature>
<gene>
    <name evidence="2" type="ORF">DSTB1V02_LOCUS6989</name>
</gene>
<dbReference type="Proteomes" id="UP000677054">
    <property type="component" value="Unassembled WGS sequence"/>
</dbReference>
<accession>A0A7R8XCI3</accession>
<name>A0A7R8XCI3_9CRUS</name>
<organism evidence="2">
    <name type="scientific">Darwinula stevensoni</name>
    <dbReference type="NCBI Taxonomy" id="69355"/>
    <lineage>
        <taxon>Eukaryota</taxon>
        <taxon>Metazoa</taxon>
        <taxon>Ecdysozoa</taxon>
        <taxon>Arthropoda</taxon>
        <taxon>Crustacea</taxon>
        <taxon>Oligostraca</taxon>
        <taxon>Ostracoda</taxon>
        <taxon>Podocopa</taxon>
        <taxon>Podocopida</taxon>
        <taxon>Darwinulocopina</taxon>
        <taxon>Darwinuloidea</taxon>
        <taxon>Darwinulidae</taxon>
        <taxon>Darwinula</taxon>
    </lineage>
</organism>
<dbReference type="EMBL" id="LR900875">
    <property type="protein sequence ID" value="CAD7247155.1"/>
    <property type="molecule type" value="Genomic_DNA"/>
</dbReference>
<reference evidence="2" key="1">
    <citation type="submission" date="2020-11" db="EMBL/GenBank/DDBJ databases">
        <authorList>
            <person name="Tran Van P."/>
        </authorList>
    </citation>
    <scope>NUCLEOTIDE SEQUENCE</scope>
</reference>
<dbReference type="OrthoDB" id="6133475at2759"/>
<feature type="domain" description="C-type lectin" evidence="1">
    <location>
        <begin position="153"/>
        <end position="277"/>
    </location>
</feature>
<dbReference type="InterPro" id="IPR050111">
    <property type="entry name" value="C-type_lectin/snaclec_domain"/>
</dbReference>
<evidence type="ECO:0000313" key="2">
    <source>
        <dbReference type="EMBL" id="CAD7247155.1"/>
    </source>
</evidence>
<dbReference type="PANTHER" id="PTHR22803">
    <property type="entry name" value="MANNOSE, PHOSPHOLIPASE, LECTIN RECEPTOR RELATED"/>
    <property type="match status" value="1"/>
</dbReference>
<keyword evidence="3" id="KW-1185">Reference proteome</keyword>
<proteinExistence type="predicted"/>
<evidence type="ECO:0000313" key="3">
    <source>
        <dbReference type="Proteomes" id="UP000677054"/>
    </source>
</evidence>
<dbReference type="EMBL" id="CAJPEV010001358">
    <property type="protein sequence ID" value="CAG0892223.1"/>
    <property type="molecule type" value="Genomic_DNA"/>
</dbReference>
<dbReference type="InterPro" id="IPR001304">
    <property type="entry name" value="C-type_lectin-like"/>
</dbReference>